<proteinExistence type="predicted"/>
<evidence type="ECO:0000313" key="3">
    <source>
        <dbReference type="Proteomes" id="UP000559256"/>
    </source>
</evidence>
<name>A0A8H5CKX0_9AGAR</name>
<dbReference type="SUPFAM" id="SSF52047">
    <property type="entry name" value="RNI-like"/>
    <property type="match status" value="1"/>
</dbReference>
<dbReference type="Gene3D" id="3.80.10.10">
    <property type="entry name" value="Ribonuclease Inhibitor"/>
    <property type="match status" value="1"/>
</dbReference>
<dbReference type="AlphaFoldDB" id="A0A8H5CKX0"/>
<keyword evidence="3" id="KW-1185">Reference proteome</keyword>
<evidence type="ECO:0008006" key="4">
    <source>
        <dbReference type="Google" id="ProtNLM"/>
    </source>
</evidence>
<dbReference type="OrthoDB" id="2834295at2759"/>
<gene>
    <name evidence="2" type="ORF">D9758_013362</name>
</gene>
<reference evidence="2 3" key="1">
    <citation type="journal article" date="2020" name="ISME J.">
        <title>Uncovering the hidden diversity of litter-decomposition mechanisms in mushroom-forming fungi.</title>
        <authorList>
            <person name="Floudas D."/>
            <person name="Bentzer J."/>
            <person name="Ahren D."/>
            <person name="Johansson T."/>
            <person name="Persson P."/>
            <person name="Tunlid A."/>
        </authorList>
    </citation>
    <scope>NUCLEOTIDE SEQUENCE [LARGE SCALE GENOMIC DNA]</scope>
    <source>
        <strain evidence="2 3">CBS 291.85</strain>
    </source>
</reference>
<accession>A0A8H5CKX0</accession>
<dbReference type="EMBL" id="JAACJM010000155">
    <property type="protein sequence ID" value="KAF5342811.1"/>
    <property type="molecule type" value="Genomic_DNA"/>
</dbReference>
<dbReference type="Gene3D" id="1.20.1280.50">
    <property type="match status" value="1"/>
</dbReference>
<dbReference type="InterPro" id="IPR032675">
    <property type="entry name" value="LRR_dom_sf"/>
</dbReference>
<dbReference type="Proteomes" id="UP000559256">
    <property type="component" value="Unassembled WGS sequence"/>
</dbReference>
<organism evidence="2 3">
    <name type="scientific">Tetrapyrgos nigripes</name>
    <dbReference type="NCBI Taxonomy" id="182062"/>
    <lineage>
        <taxon>Eukaryota</taxon>
        <taxon>Fungi</taxon>
        <taxon>Dikarya</taxon>
        <taxon>Basidiomycota</taxon>
        <taxon>Agaricomycotina</taxon>
        <taxon>Agaricomycetes</taxon>
        <taxon>Agaricomycetidae</taxon>
        <taxon>Agaricales</taxon>
        <taxon>Marasmiineae</taxon>
        <taxon>Marasmiaceae</taxon>
        <taxon>Tetrapyrgos</taxon>
    </lineage>
</organism>
<sequence length="685" mass="77047">MLDGLAIEDPFCEGSTFYYLRSFSYLPSTSEAFTISQTIRRIQGVLCGISDPHPDTLTLRTRLQNYQAILSPIRRVPPELWSRIFINVSDEFEKENYLSLCLTTALNITHSSVRDPSKRHISLRLSAVCSYWRSVALRTPQLWSKIIIDFQQYDIDADARRSKPRLLYVTALLQLWLSRSGVTPLHISLTVKELRLTYKTTKLSLYEQRIHEILDLLWAHSAHWGDVHLVVEDRYISSKPSLLTSLKNNLPLLHTLNLTIPFAEGAIYRWYLSTDAFSNAPNLRRVILPLFPQPQEPSNLAHGDVALRLPFHQLTSLQISRFSPYEAHFYNTLHLLPNLQHLILCYRYTFVEGSIHSNLTTSVLPITTLTLLIDDFNCNTPKTLFPPSPIGTPNLKELRICSKRHSREFSYRLPLYVCAKWDGEAFLEFAERSGTWTGVGAGAGGFQLSKLELSNISMRSEGDFLAVLRAMPTLQWVVVCCTIDFSLGDPDPDSDSTMPLPSGSGGRKGTTKTKTTRRIGTRIFFQHLIYDPLSYETSGVLVPELKGLEVAIDENGGGDGDGFEDVVMEMIMRRKGDGKGKGKTSVSVLGIGRESHQDVSELESETLGRMGLAKGPQHKESEQAPVPQPSVLVTSTSLEHIELFAREVYLSEGFFEVCGGVGGGARSVMRLFRPWFRLSSLPLYM</sequence>
<comment type="caution">
    <text evidence="2">The sequence shown here is derived from an EMBL/GenBank/DDBJ whole genome shotgun (WGS) entry which is preliminary data.</text>
</comment>
<evidence type="ECO:0000313" key="2">
    <source>
        <dbReference type="EMBL" id="KAF5342811.1"/>
    </source>
</evidence>
<feature type="region of interest" description="Disordered" evidence="1">
    <location>
        <begin position="491"/>
        <end position="514"/>
    </location>
</feature>
<evidence type="ECO:0000256" key="1">
    <source>
        <dbReference type="SAM" id="MobiDB-lite"/>
    </source>
</evidence>
<protein>
    <recommendedName>
        <fullName evidence="4">F-box domain-containing protein</fullName>
    </recommendedName>
</protein>